<dbReference type="EC" id="3.6.1.9" evidence="4"/>
<dbReference type="PANTHER" id="PTHR43213:SF5">
    <property type="entry name" value="BIFUNCTIONAL DTTP_UTP PYROPHOSPHATASE_METHYLTRANSFERASE PROTEIN-RELATED"/>
    <property type="match status" value="1"/>
</dbReference>
<comment type="cofactor">
    <cofactor evidence="1 4">
        <name>a divalent metal cation</name>
        <dbReference type="ChEBI" id="CHEBI:60240"/>
    </cofactor>
</comment>
<comment type="similarity">
    <text evidence="4">Belongs to the Maf family. YhdE subfamily.</text>
</comment>
<evidence type="ECO:0000313" key="5">
    <source>
        <dbReference type="EMBL" id="RUO26668.1"/>
    </source>
</evidence>
<comment type="caution">
    <text evidence="4">Lacks conserved residue(s) required for the propagation of feature annotation.</text>
</comment>
<dbReference type="GO" id="GO:0005737">
    <property type="term" value="C:cytoplasm"/>
    <property type="evidence" value="ECO:0007669"/>
    <property type="project" value="UniProtKB-SubCell"/>
</dbReference>
<dbReference type="PIRSF" id="PIRSF006305">
    <property type="entry name" value="Maf"/>
    <property type="match status" value="1"/>
</dbReference>
<dbReference type="CDD" id="cd00555">
    <property type="entry name" value="Maf"/>
    <property type="match status" value="1"/>
</dbReference>
<protein>
    <recommendedName>
        <fullName evidence="4">dTTP/UTP pyrophosphatase</fullName>
        <shortName evidence="4">dTTPase/UTPase</shortName>
        <ecNumber evidence="4">3.6.1.9</ecNumber>
    </recommendedName>
    <alternativeName>
        <fullName evidence="4">Nucleoside triphosphate pyrophosphatase</fullName>
    </alternativeName>
    <alternativeName>
        <fullName evidence="4">Nucleotide pyrophosphatase</fullName>
        <shortName evidence="4">Nucleotide PPase</shortName>
    </alternativeName>
</protein>
<gene>
    <name evidence="5" type="ORF">CWE09_08200</name>
</gene>
<organism evidence="5 6">
    <name type="scientific">Aliidiomarina minuta</name>
    <dbReference type="NCBI Taxonomy" id="880057"/>
    <lineage>
        <taxon>Bacteria</taxon>
        <taxon>Pseudomonadati</taxon>
        <taxon>Pseudomonadota</taxon>
        <taxon>Gammaproteobacteria</taxon>
        <taxon>Alteromonadales</taxon>
        <taxon>Idiomarinaceae</taxon>
        <taxon>Aliidiomarina</taxon>
    </lineage>
</organism>
<comment type="caution">
    <text evidence="5">The sequence shown here is derived from an EMBL/GenBank/DDBJ whole genome shotgun (WGS) entry which is preliminary data.</text>
</comment>
<dbReference type="Pfam" id="PF02545">
    <property type="entry name" value="Maf"/>
    <property type="match status" value="1"/>
</dbReference>
<keyword evidence="2 4" id="KW-0378">Hydrolase</keyword>
<evidence type="ECO:0000256" key="1">
    <source>
        <dbReference type="ARBA" id="ARBA00001968"/>
    </source>
</evidence>
<dbReference type="EMBL" id="PIPL01000001">
    <property type="protein sequence ID" value="RUO26668.1"/>
    <property type="molecule type" value="Genomic_DNA"/>
</dbReference>
<dbReference type="OrthoDB" id="9807767at2"/>
<dbReference type="SUPFAM" id="SSF52972">
    <property type="entry name" value="ITPase-like"/>
    <property type="match status" value="1"/>
</dbReference>
<dbReference type="Proteomes" id="UP000288293">
    <property type="component" value="Unassembled WGS sequence"/>
</dbReference>
<dbReference type="GO" id="GO:0036221">
    <property type="term" value="F:UTP diphosphatase activity"/>
    <property type="evidence" value="ECO:0007669"/>
    <property type="project" value="RHEA"/>
</dbReference>
<proteinExistence type="inferred from homology"/>
<sequence>MKNLYLASASPRRYELLGMLEHPFERVNAEIEELQQEHEAPHQYVVRLAIEKAQAGLQQVSDPQAKVLGADTIVVVAGKVLEKPRNKDHFRQMFDQLSGSTHQVMTAICVATEGKELHDLVTTEVTFCHLTEAEVEHYWSTGEPLDKAGGYGIQGRAGKFVQQLRGSYFAVVGLPLYETNQLLQRIEQD</sequence>
<dbReference type="InterPro" id="IPR003697">
    <property type="entry name" value="Maf-like"/>
</dbReference>
<dbReference type="AlphaFoldDB" id="A0A432WAQ2"/>
<dbReference type="HAMAP" id="MF_00528">
    <property type="entry name" value="Maf"/>
    <property type="match status" value="1"/>
</dbReference>
<evidence type="ECO:0000313" key="6">
    <source>
        <dbReference type="Proteomes" id="UP000288293"/>
    </source>
</evidence>
<evidence type="ECO:0000256" key="2">
    <source>
        <dbReference type="ARBA" id="ARBA00022801"/>
    </source>
</evidence>
<comment type="catalytic activity">
    <reaction evidence="4">
        <text>UTP + H2O = UMP + diphosphate + H(+)</text>
        <dbReference type="Rhea" id="RHEA:29395"/>
        <dbReference type="ChEBI" id="CHEBI:15377"/>
        <dbReference type="ChEBI" id="CHEBI:15378"/>
        <dbReference type="ChEBI" id="CHEBI:33019"/>
        <dbReference type="ChEBI" id="CHEBI:46398"/>
        <dbReference type="ChEBI" id="CHEBI:57865"/>
        <dbReference type="EC" id="3.6.1.9"/>
    </reaction>
</comment>
<comment type="catalytic activity">
    <reaction evidence="4">
        <text>dTTP + H2O = dTMP + diphosphate + H(+)</text>
        <dbReference type="Rhea" id="RHEA:28534"/>
        <dbReference type="ChEBI" id="CHEBI:15377"/>
        <dbReference type="ChEBI" id="CHEBI:15378"/>
        <dbReference type="ChEBI" id="CHEBI:33019"/>
        <dbReference type="ChEBI" id="CHEBI:37568"/>
        <dbReference type="ChEBI" id="CHEBI:63528"/>
        <dbReference type="EC" id="3.6.1.9"/>
    </reaction>
</comment>
<dbReference type="Gene3D" id="3.90.950.10">
    <property type="match status" value="1"/>
</dbReference>
<keyword evidence="6" id="KW-1185">Reference proteome</keyword>
<feature type="site" description="Important for substrate specificity" evidence="4">
    <location>
        <position position="72"/>
    </location>
</feature>
<keyword evidence="3 4" id="KW-0546">Nucleotide metabolism</keyword>
<dbReference type="GO" id="GO:0009117">
    <property type="term" value="P:nucleotide metabolic process"/>
    <property type="evidence" value="ECO:0007669"/>
    <property type="project" value="UniProtKB-KW"/>
</dbReference>
<comment type="function">
    <text evidence="4">Nucleoside triphosphate pyrophosphatase that hydrolyzes dTTP and UTP. May have a dual role in cell division arrest and in preventing the incorporation of modified nucleotides into cellular nucleic acids.</text>
</comment>
<comment type="subcellular location">
    <subcellularLocation>
        <location evidence="4">Cytoplasm</location>
    </subcellularLocation>
</comment>
<name>A0A432WAQ2_9GAMM</name>
<feature type="active site" description="Proton acceptor" evidence="4">
    <location>
        <position position="71"/>
    </location>
</feature>
<dbReference type="RefSeq" id="WP_126803478.1">
    <property type="nucleotide sequence ID" value="NZ_PIPL01000001.1"/>
</dbReference>
<accession>A0A432WAQ2</accession>
<feature type="site" description="Important for substrate specificity" evidence="4">
    <location>
        <position position="12"/>
    </location>
</feature>
<dbReference type="GO" id="GO:0036218">
    <property type="term" value="F:dTTP diphosphatase activity"/>
    <property type="evidence" value="ECO:0007669"/>
    <property type="project" value="RHEA"/>
</dbReference>
<dbReference type="InterPro" id="IPR029001">
    <property type="entry name" value="ITPase-like_fam"/>
</dbReference>
<reference evidence="5 6" key="1">
    <citation type="journal article" date="2011" name="Front. Microbiol.">
        <title>Genomic signatures of strain selection and enhancement in Bacillus atrophaeus var. globigii, a historical biowarfare simulant.</title>
        <authorList>
            <person name="Gibbons H.S."/>
            <person name="Broomall S.M."/>
            <person name="McNew L.A."/>
            <person name="Daligault H."/>
            <person name="Chapman C."/>
            <person name="Bruce D."/>
            <person name="Karavis M."/>
            <person name="Krepps M."/>
            <person name="McGregor P.A."/>
            <person name="Hong C."/>
            <person name="Park K.H."/>
            <person name="Akmal A."/>
            <person name="Feldman A."/>
            <person name="Lin J.S."/>
            <person name="Chang W.E."/>
            <person name="Higgs B.W."/>
            <person name="Demirev P."/>
            <person name="Lindquist J."/>
            <person name="Liem A."/>
            <person name="Fochler E."/>
            <person name="Read T.D."/>
            <person name="Tapia R."/>
            <person name="Johnson S."/>
            <person name="Bishop-Lilly K.A."/>
            <person name="Detter C."/>
            <person name="Han C."/>
            <person name="Sozhamannan S."/>
            <person name="Rosenzweig C.N."/>
            <person name="Skowronski E.W."/>
        </authorList>
    </citation>
    <scope>NUCLEOTIDE SEQUENCE [LARGE SCALE GENOMIC DNA]</scope>
    <source>
        <strain evidence="5 6">MLST1</strain>
    </source>
</reference>
<evidence type="ECO:0000256" key="3">
    <source>
        <dbReference type="ARBA" id="ARBA00023080"/>
    </source>
</evidence>
<dbReference type="NCBIfam" id="TIGR00172">
    <property type="entry name" value="maf"/>
    <property type="match status" value="1"/>
</dbReference>
<keyword evidence="4" id="KW-0963">Cytoplasm</keyword>
<dbReference type="PANTHER" id="PTHR43213">
    <property type="entry name" value="BIFUNCTIONAL DTTP/UTP PYROPHOSPHATASE/METHYLTRANSFERASE PROTEIN-RELATED"/>
    <property type="match status" value="1"/>
</dbReference>
<evidence type="ECO:0000256" key="4">
    <source>
        <dbReference type="HAMAP-Rule" id="MF_00528"/>
    </source>
</evidence>
<feature type="site" description="Important for substrate specificity" evidence="4">
    <location>
        <position position="154"/>
    </location>
</feature>